<protein>
    <submittedName>
        <fullName evidence="2">tRNA (Adenosine(37)-N6)-threonylcarbamoyltransferase complex dimerization subunit type 1 TsaB</fullName>
    </submittedName>
</protein>
<dbReference type="GO" id="GO:0016740">
    <property type="term" value="F:transferase activity"/>
    <property type="evidence" value="ECO:0007669"/>
    <property type="project" value="UniProtKB-KW"/>
</dbReference>
<dbReference type="Proteomes" id="UP000238042">
    <property type="component" value="Unassembled WGS sequence"/>
</dbReference>
<dbReference type="NCBIfam" id="TIGR03725">
    <property type="entry name" value="T6A_YeaZ"/>
    <property type="match status" value="1"/>
</dbReference>
<dbReference type="InterPro" id="IPR022496">
    <property type="entry name" value="T6A_TsaB"/>
</dbReference>
<dbReference type="Pfam" id="PF00814">
    <property type="entry name" value="TsaD"/>
    <property type="match status" value="1"/>
</dbReference>
<dbReference type="GO" id="GO:0005829">
    <property type="term" value="C:cytosol"/>
    <property type="evidence" value="ECO:0007669"/>
    <property type="project" value="TreeGrafter"/>
</dbReference>
<accession>A0A2S8ADU2</accession>
<proteinExistence type="predicted"/>
<keyword evidence="2" id="KW-0808">Transferase</keyword>
<feature type="domain" description="Gcp-like" evidence="1">
    <location>
        <begin position="36"/>
        <end position="196"/>
    </location>
</feature>
<dbReference type="InterPro" id="IPR043129">
    <property type="entry name" value="ATPase_NBD"/>
</dbReference>
<gene>
    <name evidence="2" type="primary">tsaB</name>
    <name evidence="2" type="ORF">C4S77_05465</name>
</gene>
<keyword evidence="3" id="KW-1185">Reference proteome</keyword>
<dbReference type="EMBL" id="PSZM01000036">
    <property type="protein sequence ID" value="PQL93109.1"/>
    <property type="molecule type" value="Genomic_DNA"/>
</dbReference>
<sequence>MTHILQIETTSKNSSVSIGTDGKLNCLCEEISPDFKHSENLHTFILWALEGAELELKEIHAVAIGMGPGSYTGLRIGLASAKGLCFGNDIPLIALNSLHFLAYPYFRQEYEFIIPIMDARRMEIYTTIFNSKGDMIEKTHPHILNKHSFENYRNKKILFIGDATVKTENFFQDHNLNFEQASFILSYPSAKNMSQLSYEKYQQKGFENVAYFDPLYLKEWGK</sequence>
<dbReference type="RefSeq" id="WP_105246653.1">
    <property type="nucleotide sequence ID" value="NZ_PSZM01000036.1"/>
</dbReference>
<dbReference type="PANTHER" id="PTHR11735:SF11">
    <property type="entry name" value="TRNA THREONYLCARBAMOYLADENOSINE BIOSYNTHESIS PROTEIN TSAB"/>
    <property type="match status" value="1"/>
</dbReference>
<dbReference type="InterPro" id="IPR000905">
    <property type="entry name" value="Gcp-like_dom"/>
</dbReference>
<evidence type="ECO:0000313" key="3">
    <source>
        <dbReference type="Proteomes" id="UP000238042"/>
    </source>
</evidence>
<comment type="caution">
    <text evidence="2">The sequence shown here is derived from an EMBL/GenBank/DDBJ whole genome shotgun (WGS) entry which is preliminary data.</text>
</comment>
<dbReference type="OrthoDB" id="9784166at2"/>
<dbReference type="PANTHER" id="PTHR11735">
    <property type="entry name" value="TRNA N6-ADENOSINE THREONYLCARBAMOYLTRANSFERASE"/>
    <property type="match status" value="1"/>
</dbReference>
<organism evidence="2 3">
    <name type="scientific">Apibacter adventoris</name>
    <dbReference type="NCBI Taxonomy" id="1679466"/>
    <lineage>
        <taxon>Bacteria</taxon>
        <taxon>Pseudomonadati</taxon>
        <taxon>Bacteroidota</taxon>
        <taxon>Flavobacteriia</taxon>
        <taxon>Flavobacteriales</taxon>
        <taxon>Weeksellaceae</taxon>
        <taxon>Apibacter</taxon>
    </lineage>
</organism>
<dbReference type="Gene3D" id="3.30.420.40">
    <property type="match status" value="2"/>
</dbReference>
<dbReference type="SUPFAM" id="SSF53067">
    <property type="entry name" value="Actin-like ATPase domain"/>
    <property type="match status" value="2"/>
</dbReference>
<evidence type="ECO:0000259" key="1">
    <source>
        <dbReference type="Pfam" id="PF00814"/>
    </source>
</evidence>
<dbReference type="GO" id="GO:0002949">
    <property type="term" value="P:tRNA threonylcarbamoyladenosine modification"/>
    <property type="evidence" value="ECO:0007669"/>
    <property type="project" value="InterPro"/>
</dbReference>
<name>A0A2S8ADU2_9FLAO</name>
<dbReference type="AlphaFoldDB" id="A0A2S8ADU2"/>
<dbReference type="CDD" id="cd24032">
    <property type="entry name" value="ASKHA_NBD_TsaB"/>
    <property type="match status" value="1"/>
</dbReference>
<reference evidence="2 3" key="1">
    <citation type="submission" date="2018-02" db="EMBL/GenBank/DDBJ databases">
        <title>Genome sequences of Apibacter spp., gut symbionts of Asian honey bees.</title>
        <authorList>
            <person name="Kwong W.K."/>
            <person name="Steele M.I."/>
            <person name="Moran N.A."/>
        </authorList>
    </citation>
    <scope>NUCLEOTIDE SEQUENCE [LARGE SCALE GENOMIC DNA]</scope>
    <source>
        <strain evidence="3">wkB301</strain>
    </source>
</reference>
<evidence type="ECO:0000313" key="2">
    <source>
        <dbReference type="EMBL" id="PQL93109.1"/>
    </source>
</evidence>